<dbReference type="Ensembl" id="ENSDCDT00010030944.1">
    <property type="protein sequence ID" value="ENSDCDP00010024939.1"/>
    <property type="gene ID" value="ENSDCDG00010015909.1"/>
</dbReference>
<keyword evidence="3" id="KW-1185">Reference proteome</keyword>
<dbReference type="Proteomes" id="UP000694580">
    <property type="component" value="Chromosome 12"/>
</dbReference>
<feature type="region of interest" description="Disordered" evidence="1">
    <location>
        <begin position="99"/>
        <end position="120"/>
    </location>
</feature>
<accession>A0AAY4BVT0</accession>
<name>A0AAY4BVT0_9TELE</name>
<reference evidence="2 3" key="1">
    <citation type="submission" date="2020-06" db="EMBL/GenBank/DDBJ databases">
        <authorList>
            <consortium name="Wellcome Sanger Institute Data Sharing"/>
        </authorList>
    </citation>
    <scope>NUCLEOTIDE SEQUENCE [LARGE SCALE GENOMIC DNA]</scope>
</reference>
<sequence>AGILPCDVAIELIHAPPSGHGNTFFTPVPFDCLCTLRLTPEPRRDSFIASLKSFACPEKPVPRPLWSFVALPLFGWIKGFFAGMSTVPKPHSLRACSQRHFRPQSAEHERTDTTSQPRLSLLESETLERKDASMPPGSFFSPSPDDAELDLQAAGGFTAVDARGAAYRLQVIHIPVNCINYRKQSLNGLLIKACAWT</sequence>
<evidence type="ECO:0000256" key="1">
    <source>
        <dbReference type="SAM" id="MobiDB-lite"/>
    </source>
</evidence>
<reference evidence="2" key="3">
    <citation type="submission" date="2025-09" db="UniProtKB">
        <authorList>
            <consortium name="Ensembl"/>
        </authorList>
    </citation>
    <scope>IDENTIFICATION</scope>
</reference>
<evidence type="ECO:0000313" key="3">
    <source>
        <dbReference type="Proteomes" id="UP000694580"/>
    </source>
</evidence>
<protein>
    <submittedName>
        <fullName evidence="2">Uncharacterized protein</fullName>
    </submittedName>
</protein>
<dbReference type="AlphaFoldDB" id="A0AAY4BVT0"/>
<organism evidence="2 3">
    <name type="scientific">Denticeps clupeoides</name>
    <name type="common">denticle herring</name>
    <dbReference type="NCBI Taxonomy" id="299321"/>
    <lineage>
        <taxon>Eukaryota</taxon>
        <taxon>Metazoa</taxon>
        <taxon>Chordata</taxon>
        <taxon>Craniata</taxon>
        <taxon>Vertebrata</taxon>
        <taxon>Euteleostomi</taxon>
        <taxon>Actinopterygii</taxon>
        <taxon>Neopterygii</taxon>
        <taxon>Teleostei</taxon>
        <taxon>Clupei</taxon>
        <taxon>Clupeiformes</taxon>
        <taxon>Denticipitoidei</taxon>
        <taxon>Denticipitidae</taxon>
        <taxon>Denticeps</taxon>
    </lineage>
</organism>
<evidence type="ECO:0000313" key="2">
    <source>
        <dbReference type="Ensembl" id="ENSDCDP00010024939.1"/>
    </source>
</evidence>
<proteinExistence type="predicted"/>
<reference evidence="2" key="2">
    <citation type="submission" date="2025-08" db="UniProtKB">
        <authorList>
            <consortium name="Ensembl"/>
        </authorList>
    </citation>
    <scope>IDENTIFICATION</scope>
</reference>